<dbReference type="GO" id="GO:0005789">
    <property type="term" value="C:endoplasmic reticulum membrane"/>
    <property type="evidence" value="ECO:0007669"/>
    <property type="project" value="UniProtKB-SubCell"/>
</dbReference>
<keyword evidence="14 18" id="KW-0408">Iron</keyword>
<evidence type="ECO:0000256" key="3">
    <source>
        <dbReference type="ARBA" id="ARBA00005189"/>
    </source>
</evidence>
<keyword evidence="12 21" id="KW-1133">Transmembrane helix</keyword>
<evidence type="ECO:0000313" key="24">
    <source>
        <dbReference type="Proteomes" id="UP000053328"/>
    </source>
</evidence>
<evidence type="ECO:0000256" key="6">
    <source>
        <dbReference type="ARBA" id="ARBA00022617"/>
    </source>
</evidence>
<dbReference type="AlphaFoldDB" id="A0A0D2BJ82"/>
<keyword evidence="10 18" id="KW-0276">Fatty acid metabolism</keyword>
<evidence type="ECO:0000256" key="9">
    <source>
        <dbReference type="ARBA" id="ARBA00022824"/>
    </source>
</evidence>
<evidence type="ECO:0000256" key="1">
    <source>
        <dbReference type="ARBA" id="ARBA00004477"/>
    </source>
</evidence>
<dbReference type="STRING" id="91928.A0A0D2BJ82"/>
<dbReference type="InterPro" id="IPR018506">
    <property type="entry name" value="Cyt_B5_heme-BS"/>
</dbReference>
<keyword evidence="8 18" id="KW-0479">Metal-binding</keyword>
<dbReference type="Pfam" id="PF00173">
    <property type="entry name" value="Cyt-b5"/>
    <property type="match status" value="1"/>
</dbReference>
<feature type="binding site" evidence="19">
    <location>
        <position position="331"/>
    </location>
    <ligand>
        <name>Zn(2+)</name>
        <dbReference type="ChEBI" id="CHEBI:29105"/>
        <label>1</label>
    </ligand>
</feature>
<keyword evidence="13 18" id="KW-0560">Oxidoreductase</keyword>
<dbReference type="EC" id="1.-.-.-" evidence="18"/>
<comment type="pathway">
    <text evidence="2">Sphingolipid metabolism.</text>
</comment>
<evidence type="ECO:0000256" key="5">
    <source>
        <dbReference type="ARBA" id="ARBA00022516"/>
    </source>
</evidence>
<evidence type="ECO:0000259" key="22">
    <source>
        <dbReference type="PROSITE" id="PS50255"/>
    </source>
</evidence>
<feature type="binding site" evidence="19">
    <location>
        <position position="274"/>
    </location>
    <ligand>
        <name>Zn(2+)</name>
        <dbReference type="ChEBI" id="CHEBI:29105"/>
        <label>1</label>
    </ligand>
</feature>
<keyword evidence="15 18" id="KW-0443">Lipid metabolism</keyword>
<evidence type="ECO:0000256" key="19">
    <source>
        <dbReference type="PIRSR" id="PIRSR005149-1"/>
    </source>
</evidence>
<dbReference type="PIRSF" id="PIRSF005149">
    <property type="entry name" value="IPC-B_HD"/>
    <property type="match status" value="1"/>
</dbReference>
<evidence type="ECO:0000256" key="2">
    <source>
        <dbReference type="ARBA" id="ARBA00004991"/>
    </source>
</evidence>
<dbReference type="RefSeq" id="XP_016239174.1">
    <property type="nucleotide sequence ID" value="XM_016377604.1"/>
</dbReference>
<feature type="transmembrane region" description="Helical" evidence="21">
    <location>
        <begin position="200"/>
        <end position="220"/>
    </location>
</feature>
<dbReference type="PROSITE" id="PS00191">
    <property type="entry name" value="CYTOCHROME_B5_1"/>
    <property type="match status" value="1"/>
</dbReference>
<comment type="function">
    <text evidence="18">Ceramide hydroxylase involved in the hydroxylation of sphingolipid-associated very long chain fatty acids. Postulated to hydroxylate the very long chain fatty acid of dihydroceramides and phytoceramides at C-2.</text>
</comment>
<feature type="transmembrane region" description="Helical" evidence="21">
    <location>
        <begin position="308"/>
        <end position="327"/>
    </location>
</feature>
<dbReference type="Pfam" id="PF04116">
    <property type="entry name" value="FA_hydroxylase"/>
    <property type="match status" value="1"/>
</dbReference>
<keyword evidence="7 21" id="KW-0812">Transmembrane</keyword>
<feature type="binding site" evidence="19">
    <location>
        <position position="353"/>
    </location>
    <ligand>
        <name>Zn(2+)</name>
        <dbReference type="ChEBI" id="CHEBI:29105"/>
        <label>1</label>
    </ligand>
</feature>
<dbReference type="OrthoDB" id="2204368at2759"/>
<keyword evidence="9 18" id="KW-0256">Endoplasmic reticulum</keyword>
<sequence length="386" mass="44778">MPQAEVEAHNTKDSCWVTIGERIFDVTDFVEDHPGGGELILEYAGKDVKQIMEDEVSHFHTDTAYEILEESLIGFLPTEPVLKAATASPHPDEVVPLPATANGNAELKKQGVQTEGLPTREVFETTGMSCAEDLSKDTDLDKDWKQHKFLDLNRPLFPQMLFSKFSKEFYLEQIHRPRHYRGGDSAPLFGNFLEPLSKTAWYVVPTLWLPPVFYGSYLGLTHLPLSQGPAYWALGLFLWTLVEYLLHRFLFHIDYYLPNHPVFLTLHFLLHGIHHYLPMDKYRLVMPPTLFLILATPFYKLAHAVFWYNWYVAITVFSGGIFGYVCYDCTHYWLHHHQLPAYVRDLKKYHLAHHYQNFELGFGVTSKFWDYVWGTQLEYSKPIKSS</sequence>
<proteinExistence type="inferred from homology"/>
<accession>A0A0D2BJ82</accession>
<feature type="binding site" evidence="19">
    <location>
        <position position="350"/>
    </location>
    <ligand>
        <name>Zn(2+)</name>
        <dbReference type="ChEBI" id="CHEBI:29105"/>
        <label>1</label>
    </ligand>
</feature>
<feature type="binding site" evidence="19">
    <location>
        <position position="271"/>
    </location>
    <ligand>
        <name>Zn(2+)</name>
        <dbReference type="ChEBI" id="CHEBI:29105"/>
        <label>2</label>
    </ligand>
</feature>
<evidence type="ECO:0000256" key="15">
    <source>
        <dbReference type="ARBA" id="ARBA00023098"/>
    </source>
</evidence>
<reference evidence="23 24" key="1">
    <citation type="submission" date="2015-01" db="EMBL/GenBank/DDBJ databases">
        <title>The Genome Sequence of Exophiala spinifera CBS89968.</title>
        <authorList>
            <consortium name="The Broad Institute Genomics Platform"/>
            <person name="Cuomo C."/>
            <person name="de Hoog S."/>
            <person name="Gorbushina A."/>
            <person name="Stielow B."/>
            <person name="Teixiera M."/>
            <person name="Abouelleil A."/>
            <person name="Chapman S.B."/>
            <person name="Priest M."/>
            <person name="Young S.K."/>
            <person name="Wortman J."/>
            <person name="Nusbaum C."/>
            <person name="Birren B."/>
        </authorList>
    </citation>
    <scope>NUCLEOTIDE SEQUENCE [LARGE SCALE GENOMIC DNA]</scope>
    <source>
        <strain evidence="23 24">CBS 89968</strain>
    </source>
</reference>
<evidence type="ECO:0000256" key="14">
    <source>
        <dbReference type="ARBA" id="ARBA00023004"/>
    </source>
</evidence>
<evidence type="ECO:0000256" key="8">
    <source>
        <dbReference type="ARBA" id="ARBA00022723"/>
    </source>
</evidence>
<keyword evidence="16 18" id="KW-0472">Membrane</keyword>
<dbReference type="EMBL" id="KN847493">
    <property type="protein sequence ID" value="KIW18958.1"/>
    <property type="molecule type" value="Genomic_DNA"/>
</dbReference>
<dbReference type="GO" id="GO:0020037">
    <property type="term" value="F:heme binding"/>
    <property type="evidence" value="ECO:0007669"/>
    <property type="project" value="InterPro"/>
</dbReference>
<evidence type="ECO:0000256" key="4">
    <source>
        <dbReference type="ARBA" id="ARBA00005747"/>
    </source>
</evidence>
<keyword evidence="5 18" id="KW-0444">Lipid biosynthesis</keyword>
<evidence type="ECO:0000256" key="11">
    <source>
        <dbReference type="ARBA" id="ARBA00022833"/>
    </source>
</evidence>
<feature type="binding site" evidence="19">
    <location>
        <position position="252"/>
    </location>
    <ligand>
        <name>Zn(2+)</name>
        <dbReference type="ChEBI" id="CHEBI:29105"/>
        <label>1</label>
    </ligand>
</feature>
<evidence type="ECO:0000313" key="23">
    <source>
        <dbReference type="EMBL" id="KIW18958.1"/>
    </source>
</evidence>
<protein>
    <recommendedName>
        <fullName evidence="18">Ceramide very long chain fatty acid hydroxylase</fullName>
        <ecNumber evidence="18">1.-.-.-</ecNumber>
    </recommendedName>
</protein>
<feature type="transmembrane region" description="Helical" evidence="21">
    <location>
        <begin position="232"/>
        <end position="251"/>
    </location>
</feature>
<gene>
    <name evidence="23" type="ORF">PV08_03247</name>
</gene>
<evidence type="ECO:0000256" key="10">
    <source>
        <dbReference type="ARBA" id="ARBA00022832"/>
    </source>
</evidence>
<organism evidence="23 24">
    <name type="scientific">Exophiala spinifera</name>
    <dbReference type="NCBI Taxonomy" id="91928"/>
    <lineage>
        <taxon>Eukaryota</taxon>
        <taxon>Fungi</taxon>
        <taxon>Dikarya</taxon>
        <taxon>Ascomycota</taxon>
        <taxon>Pezizomycotina</taxon>
        <taxon>Eurotiomycetes</taxon>
        <taxon>Chaetothyriomycetidae</taxon>
        <taxon>Chaetothyriales</taxon>
        <taxon>Herpotrichiellaceae</taxon>
        <taxon>Exophiala</taxon>
    </lineage>
</organism>
<keyword evidence="11 19" id="KW-0862">Zinc</keyword>
<evidence type="ECO:0000256" key="13">
    <source>
        <dbReference type="ARBA" id="ARBA00023002"/>
    </source>
</evidence>
<dbReference type="GO" id="GO:0080132">
    <property type="term" value="F:fatty acid 2-hydroxylase activity"/>
    <property type="evidence" value="ECO:0007669"/>
    <property type="project" value="InterPro"/>
</dbReference>
<comment type="cofactor">
    <cofactor evidence="20">
        <name>Fe cation</name>
        <dbReference type="ChEBI" id="CHEBI:24875"/>
    </cofactor>
</comment>
<dbReference type="SUPFAM" id="SSF55856">
    <property type="entry name" value="Cytochrome b5-like heme/steroid binding domain"/>
    <property type="match status" value="1"/>
</dbReference>
<evidence type="ECO:0000256" key="18">
    <source>
        <dbReference type="PIRNR" id="PIRNR005149"/>
    </source>
</evidence>
<keyword evidence="17 18" id="KW-0275">Fatty acid biosynthesis</keyword>
<comment type="pathway">
    <text evidence="3">Lipid metabolism.</text>
</comment>
<dbReference type="PROSITE" id="PS50255">
    <property type="entry name" value="CYTOCHROME_B5_2"/>
    <property type="match status" value="1"/>
</dbReference>
<dbReference type="SMART" id="SM01117">
    <property type="entry name" value="Cyt-b5"/>
    <property type="match status" value="1"/>
</dbReference>
<feature type="binding site" description="axial binding residue" evidence="20">
    <location>
        <position position="60"/>
    </location>
    <ligand>
        <name>heme</name>
        <dbReference type="ChEBI" id="CHEBI:30413"/>
    </ligand>
    <ligandPart>
        <name>Fe</name>
        <dbReference type="ChEBI" id="CHEBI:18248"/>
    </ligandPart>
</feature>
<dbReference type="HOGENOM" id="CLU_034756_0_1_1"/>
<evidence type="ECO:0000256" key="7">
    <source>
        <dbReference type="ARBA" id="ARBA00022692"/>
    </source>
</evidence>
<name>A0A0D2BJ82_9EURO</name>
<evidence type="ECO:0000256" key="16">
    <source>
        <dbReference type="ARBA" id="ARBA00023136"/>
    </source>
</evidence>
<dbReference type="GeneID" id="27330330"/>
<evidence type="ECO:0000256" key="12">
    <source>
        <dbReference type="ARBA" id="ARBA00022989"/>
    </source>
</evidence>
<dbReference type="InterPro" id="IPR036400">
    <property type="entry name" value="Cyt_B5-like_heme/steroid_sf"/>
</dbReference>
<comment type="similarity">
    <text evidence="4 18">Belongs to the sterol desaturase family. SCS7 subfamily.</text>
</comment>
<feature type="binding site" evidence="19">
    <location>
        <position position="335"/>
    </location>
    <ligand>
        <name>Zn(2+)</name>
        <dbReference type="ChEBI" id="CHEBI:29105"/>
        <label>1</label>
    </ligand>
</feature>
<dbReference type="FunFam" id="3.10.120.10:FF:000007">
    <property type="entry name" value="Sulfite oxidase, mitochondrial"/>
    <property type="match status" value="1"/>
</dbReference>
<feature type="binding site" evidence="19">
    <location>
        <position position="247"/>
    </location>
    <ligand>
        <name>Zn(2+)</name>
        <dbReference type="ChEBI" id="CHEBI:29105"/>
        <label>1</label>
    </ligand>
</feature>
<evidence type="ECO:0000256" key="20">
    <source>
        <dbReference type="PIRSR" id="PIRSR005149-50"/>
    </source>
</evidence>
<comment type="subcellular location">
    <subcellularLocation>
        <location evidence="1">Endoplasmic reticulum membrane</location>
        <topology evidence="1">Multi-pass membrane protein</topology>
    </subcellularLocation>
</comment>
<dbReference type="PANTHER" id="PTHR12863:SF1">
    <property type="entry name" value="FATTY ACID 2-HYDROXYLASE"/>
    <property type="match status" value="1"/>
</dbReference>
<dbReference type="PRINTS" id="PR00363">
    <property type="entry name" value="CYTOCHROMEB5"/>
</dbReference>
<feature type="binding site" description="axial binding residue" evidence="20">
    <location>
        <position position="33"/>
    </location>
    <ligand>
        <name>heme</name>
        <dbReference type="ChEBI" id="CHEBI:30413"/>
    </ligand>
    <ligandPart>
        <name>Fe</name>
        <dbReference type="ChEBI" id="CHEBI:18248"/>
    </ligandPart>
</feature>
<feature type="domain" description="Cytochrome b5 heme-binding" evidence="22">
    <location>
        <begin position="1"/>
        <end position="77"/>
    </location>
</feature>
<feature type="binding site" evidence="19">
    <location>
        <position position="354"/>
    </location>
    <ligand>
        <name>Zn(2+)</name>
        <dbReference type="ChEBI" id="CHEBI:29105"/>
        <label>1</label>
    </ligand>
</feature>
<keyword evidence="24" id="KW-1185">Reference proteome</keyword>
<dbReference type="Proteomes" id="UP000053328">
    <property type="component" value="Unassembled WGS sequence"/>
</dbReference>
<dbReference type="InterPro" id="IPR014430">
    <property type="entry name" value="Scs7"/>
</dbReference>
<dbReference type="PANTHER" id="PTHR12863">
    <property type="entry name" value="FATTY ACID HYDROXYLASE"/>
    <property type="match status" value="1"/>
</dbReference>
<dbReference type="VEuPathDB" id="FungiDB:PV08_03247"/>
<dbReference type="InterPro" id="IPR001199">
    <property type="entry name" value="Cyt_B5-like_heme/steroid-bd"/>
</dbReference>
<dbReference type="GO" id="GO:0006633">
    <property type="term" value="P:fatty acid biosynthetic process"/>
    <property type="evidence" value="ECO:0007669"/>
    <property type="project" value="UniProtKB-KW"/>
</dbReference>
<feature type="binding site" evidence="19">
    <location>
        <position position="275"/>
    </location>
    <ligand>
        <name>Zn(2+)</name>
        <dbReference type="ChEBI" id="CHEBI:29105"/>
        <label>1</label>
    </ligand>
</feature>
<evidence type="ECO:0000256" key="17">
    <source>
        <dbReference type="ARBA" id="ARBA00023160"/>
    </source>
</evidence>
<evidence type="ECO:0000256" key="21">
    <source>
        <dbReference type="SAM" id="Phobius"/>
    </source>
</evidence>
<dbReference type="GO" id="GO:0005506">
    <property type="term" value="F:iron ion binding"/>
    <property type="evidence" value="ECO:0007669"/>
    <property type="project" value="UniProtKB-UniRule"/>
</dbReference>
<dbReference type="Gene3D" id="3.10.120.10">
    <property type="entry name" value="Cytochrome b5-like heme/steroid binding domain"/>
    <property type="match status" value="1"/>
</dbReference>
<keyword evidence="6 20" id="KW-0349">Heme</keyword>
<dbReference type="InterPro" id="IPR006694">
    <property type="entry name" value="Fatty_acid_hydroxylase"/>
</dbReference>
<comment type="cofactor">
    <cofactor evidence="18 19">
        <name>Zn(2+)</name>
        <dbReference type="ChEBI" id="CHEBI:29105"/>
    </cofactor>
    <text evidence="18 19">Binds 2 Zn(2+) ions per subunit that likely form a catalytic dimetal center.</text>
</comment>